<keyword evidence="2 4" id="KW-0472">Membrane</keyword>
<evidence type="ECO:0000256" key="6">
    <source>
        <dbReference type="SAM" id="SignalP"/>
    </source>
</evidence>
<dbReference type="Pfam" id="PF00691">
    <property type="entry name" value="OmpA"/>
    <property type="match status" value="1"/>
</dbReference>
<dbReference type="CDD" id="cd07185">
    <property type="entry name" value="OmpA_C-like"/>
    <property type="match status" value="1"/>
</dbReference>
<protein>
    <submittedName>
        <fullName evidence="8">Outer membrane protein OmpA-like peptidoglycan-associated protein</fullName>
    </submittedName>
</protein>
<feature type="compositionally biased region" description="Basic and acidic residues" evidence="5">
    <location>
        <begin position="294"/>
        <end position="314"/>
    </location>
</feature>
<feature type="region of interest" description="Disordered" evidence="5">
    <location>
        <begin position="267"/>
        <end position="348"/>
    </location>
</feature>
<feature type="compositionally biased region" description="Acidic residues" evidence="5">
    <location>
        <begin position="196"/>
        <end position="209"/>
    </location>
</feature>
<reference evidence="8 9" key="1">
    <citation type="submission" date="2020-08" db="EMBL/GenBank/DDBJ databases">
        <title>Sequencing the genomes of 1000 actinobacteria strains.</title>
        <authorList>
            <person name="Klenk H.-P."/>
        </authorList>
    </citation>
    <scope>NUCLEOTIDE SEQUENCE [LARGE SCALE GENOMIC DNA]</scope>
    <source>
        <strain evidence="8 9">DSM 102030</strain>
    </source>
</reference>
<keyword evidence="9" id="KW-1185">Reference proteome</keyword>
<feature type="region of interest" description="Disordered" evidence="5">
    <location>
        <begin position="193"/>
        <end position="233"/>
    </location>
</feature>
<feature type="region of interest" description="Disordered" evidence="5">
    <location>
        <begin position="33"/>
        <end position="67"/>
    </location>
</feature>
<dbReference type="PROSITE" id="PS51257">
    <property type="entry name" value="PROKAR_LIPOPROTEIN"/>
    <property type="match status" value="1"/>
</dbReference>
<proteinExistence type="predicted"/>
<dbReference type="PANTHER" id="PTHR30329:SF21">
    <property type="entry name" value="LIPOPROTEIN YIAD-RELATED"/>
    <property type="match status" value="1"/>
</dbReference>
<evidence type="ECO:0000256" key="1">
    <source>
        <dbReference type="ARBA" id="ARBA00004442"/>
    </source>
</evidence>
<feature type="domain" description="OmpA-like" evidence="7">
    <location>
        <begin position="232"/>
        <end position="348"/>
    </location>
</feature>
<evidence type="ECO:0000256" key="2">
    <source>
        <dbReference type="ARBA" id="ARBA00023136"/>
    </source>
</evidence>
<keyword evidence="3" id="KW-0998">Cell outer membrane</keyword>
<evidence type="ECO:0000259" key="7">
    <source>
        <dbReference type="PROSITE" id="PS51123"/>
    </source>
</evidence>
<feature type="chain" id="PRO_5039115646" evidence="6">
    <location>
        <begin position="32"/>
        <end position="348"/>
    </location>
</feature>
<dbReference type="InterPro" id="IPR006664">
    <property type="entry name" value="OMP_bac"/>
</dbReference>
<dbReference type="Proteomes" id="UP000523007">
    <property type="component" value="Unassembled WGS sequence"/>
</dbReference>
<evidence type="ECO:0000313" key="9">
    <source>
        <dbReference type="Proteomes" id="UP000523007"/>
    </source>
</evidence>
<dbReference type="PROSITE" id="PS51123">
    <property type="entry name" value="OMPA_2"/>
    <property type="match status" value="1"/>
</dbReference>
<dbReference type="InterPro" id="IPR006665">
    <property type="entry name" value="OmpA-like"/>
</dbReference>
<sequence>MNVPTGRYPGWRSFLPIVAVLLLLTSCVSGGGDDGSGEDKAGGSDGSQEDGSQENANGDPLATSLTTDTDWGADLQFEINALDRLGEDRLRLDLTASNNGDETAKLLHVLTAPTGVSSTPDGVNLIDTQNGNRHLPLMKTGEEECLCATWQGEDSIQAGEEKDIWVAFPAPPEDVTAMTVSTPVTPDLLDIPLSEGDGDSDISDAPVEDPEIRPLTGIQDDIDGDSSRDDTGDETSIMLASDVLFDTDESELTSDADETLEQVAQEIDDSSASTVEIDGHTDNTGNDSINGPLSEERAEAVKEKLEELVTRDGVDYETAGHGSSDPVGNNDTEEGRQKNRRVTITFEK</sequence>
<gene>
    <name evidence="8" type="ORF">F4561_000959</name>
</gene>
<comment type="caution">
    <text evidence="8">The sequence shown here is derived from an EMBL/GenBank/DDBJ whole genome shotgun (WGS) entry which is preliminary data.</text>
</comment>
<dbReference type="PRINTS" id="PR01021">
    <property type="entry name" value="OMPADOMAIN"/>
</dbReference>
<organism evidence="8 9">
    <name type="scientific">Lipingzhangella halophila</name>
    <dbReference type="NCBI Taxonomy" id="1783352"/>
    <lineage>
        <taxon>Bacteria</taxon>
        <taxon>Bacillati</taxon>
        <taxon>Actinomycetota</taxon>
        <taxon>Actinomycetes</taxon>
        <taxon>Streptosporangiales</taxon>
        <taxon>Nocardiopsidaceae</taxon>
        <taxon>Lipingzhangella</taxon>
    </lineage>
</organism>
<dbReference type="AlphaFoldDB" id="A0A7W7RDS1"/>
<dbReference type="PANTHER" id="PTHR30329">
    <property type="entry name" value="STATOR ELEMENT OF FLAGELLAR MOTOR COMPLEX"/>
    <property type="match status" value="1"/>
</dbReference>
<evidence type="ECO:0000313" key="8">
    <source>
        <dbReference type="EMBL" id="MBB4930139.1"/>
    </source>
</evidence>
<dbReference type="RefSeq" id="WP_312885144.1">
    <property type="nucleotide sequence ID" value="NZ_JACHJT010000001.1"/>
</dbReference>
<comment type="subcellular location">
    <subcellularLocation>
        <location evidence="1">Cell outer membrane</location>
    </subcellularLocation>
</comment>
<name>A0A7W7RDS1_9ACTN</name>
<dbReference type="EMBL" id="JACHJT010000001">
    <property type="protein sequence ID" value="MBB4930139.1"/>
    <property type="molecule type" value="Genomic_DNA"/>
</dbReference>
<evidence type="ECO:0000256" key="4">
    <source>
        <dbReference type="PROSITE-ProRule" id="PRU00473"/>
    </source>
</evidence>
<accession>A0A7W7RDS1</accession>
<keyword evidence="6" id="KW-0732">Signal</keyword>
<dbReference type="InterPro" id="IPR036737">
    <property type="entry name" value="OmpA-like_sf"/>
</dbReference>
<evidence type="ECO:0000256" key="5">
    <source>
        <dbReference type="SAM" id="MobiDB-lite"/>
    </source>
</evidence>
<evidence type="ECO:0000256" key="3">
    <source>
        <dbReference type="ARBA" id="ARBA00023237"/>
    </source>
</evidence>
<feature type="signal peptide" evidence="6">
    <location>
        <begin position="1"/>
        <end position="31"/>
    </location>
</feature>
<dbReference type="SUPFAM" id="SSF103088">
    <property type="entry name" value="OmpA-like"/>
    <property type="match status" value="1"/>
</dbReference>
<feature type="compositionally biased region" description="Polar residues" evidence="5">
    <location>
        <begin position="282"/>
        <end position="291"/>
    </location>
</feature>
<dbReference type="InterPro" id="IPR050330">
    <property type="entry name" value="Bact_OuterMem_StrucFunc"/>
</dbReference>
<dbReference type="Gene3D" id="3.30.1330.60">
    <property type="entry name" value="OmpA-like domain"/>
    <property type="match status" value="1"/>
</dbReference>
<dbReference type="GO" id="GO:0009279">
    <property type="term" value="C:cell outer membrane"/>
    <property type="evidence" value="ECO:0007669"/>
    <property type="project" value="UniProtKB-SubCell"/>
</dbReference>